<feature type="region of interest" description="Disordered" evidence="1">
    <location>
        <begin position="22"/>
        <end position="44"/>
    </location>
</feature>
<comment type="caution">
    <text evidence="2">The sequence shown here is derived from an EMBL/GenBank/DDBJ whole genome shotgun (WGS) entry which is preliminary data.</text>
</comment>
<dbReference type="AlphaFoldDB" id="A0A9Q1FGD8"/>
<evidence type="ECO:0000313" key="2">
    <source>
        <dbReference type="EMBL" id="KAJ8357523.1"/>
    </source>
</evidence>
<keyword evidence="3" id="KW-1185">Reference proteome</keyword>
<sequence length="222" mass="24589">MTLPQRHSNAVLQQVAVSAVTSRLGKKRRLRGPPQTGWLTSEGNFDHERDSLFLGGKTMEGPPTVQLPDSEECATGPDRKTPMWPGQQCGGNLRERRLAGEQSVKCASKRNKRDMHTDSSRKAAARASPSLTSIKDINVHEFIPVDGVQLTASSRDNETAEMGSAEMPHSRLMGKNEIKHFGCHNNRLAGPTCLEEKPYSGTEGQRTLLSSEVLDRRTFWRP</sequence>
<evidence type="ECO:0000256" key="1">
    <source>
        <dbReference type="SAM" id="MobiDB-lite"/>
    </source>
</evidence>
<dbReference type="EMBL" id="JAINUF010000006">
    <property type="protein sequence ID" value="KAJ8357523.1"/>
    <property type="molecule type" value="Genomic_DNA"/>
</dbReference>
<organism evidence="2 3">
    <name type="scientific">Synaphobranchus kaupii</name>
    <name type="common">Kaup's arrowtooth eel</name>
    <dbReference type="NCBI Taxonomy" id="118154"/>
    <lineage>
        <taxon>Eukaryota</taxon>
        <taxon>Metazoa</taxon>
        <taxon>Chordata</taxon>
        <taxon>Craniata</taxon>
        <taxon>Vertebrata</taxon>
        <taxon>Euteleostomi</taxon>
        <taxon>Actinopterygii</taxon>
        <taxon>Neopterygii</taxon>
        <taxon>Teleostei</taxon>
        <taxon>Anguilliformes</taxon>
        <taxon>Synaphobranchidae</taxon>
        <taxon>Synaphobranchus</taxon>
    </lineage>
</organism>
<accession>A0A9Q1FGD8</accession>
<dbReference type="Proteomes" id="UP001152622">
    <property type="component" value="Chromosome 6"/>
</dbReference>
<gene>
    <name evidence="2" type="ORF">SKAU_G00203170</name>
</gene>
<feature type="region of interest" description="Disordered" evidence="1">
    <location>
        <begin position="58"/>
        <end position="127"/>
    </location>
</feature>
<protein>
    <submittedName>
        <fullName evidence="2">Uncharacterized protein</fullName>
    </submittedName>
</protein>
<evidence type="ECO:0000313" key="3">
    <source>
        <dbReference type="Proteomes" id="UP001152622"/>
    </source>
</evidence>
<name>A0A9Q1FGD8_SYNKA</name>
<proteinExistence type="predicted"/>
<reference evidence="2" key="1">
    <citation type="journal article" date="2023" name="Science">
        <title>Genome structures resolve the early diversification of teleost fishes.</title>
        <authorList>
            <person name="Parey E."/>
            <person name="Louis A."/>
            <person name="Montfort J."/>
            <person name="Bouchez O."/>
            <person name="Roques C."/>
            <person name="Iampietro C."/>
            <person name="Lluch J."/>
            <person name="Castinel A."/>
            <person name="Donnadieu C."/>
            <person name="Desvignes T."/>
            <person name="Floi Bucao C."/>
            <person name="Jouanno E."/>
            <person name="Wen M."/>
            <person name="Mejri S."/>
            <person name="Dirks R."/>
            <person name="Jansen H."/>
            <person name="Henkel C."/>
            <person name="Chen W.J."/>
            <person name="Zahm M."/>
            <person name="Cabau C."/>
            <person name="Klopp C."/>
            <person name="Thompson A.W."/>
            <person name="Robinson-Rechavi M."/>
            <person name="Braasch I."/>
            <person name="Lecointre G."/>
            <person name="Bobe J."/>
            <person name="Postlethwait J.H."/>
            <person name="Berthelot C."/>
            <person name="Roest Crollius H."/>
            <person name="Guiguen Y."/>
        </authorList>
    </citation>
    <scope>NUCLEOTIDE SEQUENCE</scope>
    <source>
        <strain evidence="2">WJC10195</strain>
    </source>
</reference>